<feature type="transmembrane region" description="Helical" evidence="5">
    <location>
        <begin position="41"/>
        <end position="63"/>
    </location>
</feature>
<accession>A0A8B7BKN4</accession>
<keyword evidence="3 5" id="KW-1133">Transmembrane helix</keyword>
<dbReference type="KEGG" id="pda:103699391"/>
<dbReference type="RefSeq" id="XP_008779632.2">
    <property type="nucleotide sequence ID" value="XM_008781410.4"/>
</dbReference>
<keyword evidence="2 5" id="KW-0812">Transmembrane</keyword>
<dbReference type="Proteomes" id="UP000228380">
    <property type="component" value="Chromosome 10"/>
</dbReference>
<keyword evidence="7" id="KW-1185">Reference proteome</keyword>
<proteinExistence type="predicted"/>
<dbReference type="GO" id="GO:0009506">
    <property type="term" value="C:plasmodesma"/>
    <property type="evidence" value="ECO:0007669"/>
    <property type="project" value="TreeGrafter"/>
</dbReference>
<dbReference type="PANTHER" id="PTHR31415:SF166">
    <property type="entry name" value="LATE EMBRYOGENESIS ABUNDANT (LEA) HYDROXYPROLINE-RICH GLYCOPROTEIN FAMILY"/>
    <property type="match status" value="1"/>
</dbReference>
<dbReference type="InterPro" id="IPR044839">
    <property type="entry name" value="NDR1-like"/>
</dbReference>
<evidence type="ECO:0000256" key="5">
    <source>
        <dbReference type="SAM" id="Phobius"/>
    </source>
</evidence>
<protein>
    <submittedName>
        <fullName evidence="8">NDR1/HIN1-like protein 1</fullName>
    </submittedName>
</protein>
<dbReference type="AlphaFoldDB" id="A0A8B7BKN4"/>
<keyword evidence="4 5" id="KW-0472">Membrane</keyword>
<evidence type="ECO:0000313" key="8">
    <source>
        <dbReference type="RefSeq" id="XP_008779632.2"/>
    </source>
</evidence>
<organism evidence="7 8">
    <name type="scientific">Phoenix dactylifera</name>
    <name type="common">Date palm</name>
    <dbReference type="NCBI Taxonomy" id="42345"/>
    <lineage>
        <taxon>Eukaryota</taxon>
        <taxon>Viridiplantae</taxon>
        <taxon>Streptophyta</taxon>
        <taxon>Embryophyta</taxon>
        <taxon>Tracheophyta</taxon>
        <taxon>Spermatophyta</taxon>
        <taxon>Magnoliopsida</taxon>
        <taxon>Liliopsida</taxon>
        <taxon>Arecaceae</taxon>
        <taxon>Coryphoideae</taxon>
        <taxon>Phoeniceae</taxon>
        <taxon>Phoenix</taxon>
    </lineage>
</organism>
<dbReference type="PANTHER" id="PTHR31415">
    <property type="entry name" value="OS05G0367900 PROTEIN"/>
    <property type="match status" value="1"/>
</dbReference>
<gene>
    <name evidence="8" type="primary">LOC103699391</name>
</gene>
<comment type="subcellular location">
    <subcellularLocation>
        <location evidence="1">Membrane</location>
        <topology evidence="1">Single-pass membrane protein</topology>
    </subcellularLocation>
</comment>
<dbReference type="OrthoDB" id="1426517at2759"/>
<evidence type="ECO:0000256" key="4">
    <source>
        <dbReference type="ARBA" id="ARBA00023136"/>
    </source>
</evidence>
<reference evidence="7" key="1">
    <citation type="journal article" date="2019" name="Nat. Commun.">
        <title>Genome-wide association mapping of date palm fruit traits.</title>
        <authorList>
            <person name="Hazzouri K.M."/>
            <person name="Gros-Balthazard M."/>
            <person name="Flowers J.M."/>
            <person name="Copetti D."/>
            <person name="Lemansour A."/>
            <person name="Lebrun M."/>
            <person name="Masmoudi K."/>
            <person name="Ferrand S."/>
            <person name="Dhar M.I."/>
            <person name="Fresquez Z.A."/>
            <person name="Rosas U."/>
            <person name="Zhang J."/>
            <person name="Talag J."/>
            <person name="Lee S."/>
            <person name="Kudrna D."/>
            <person name="Powell R.F."/>
            <person name="Leitch I.J."/>
            <person name="Krueger R.R."/>
            <person name="Wing R.A."/>
            <person name="Amiri K.M.A."/>
            <person name="Purugganan M.D."/>
        </authorList>
    </citation>
    <scope>NUCLEOTIDE SEQUENCE [LARGE SCALE GENOMIC DNA]</scope>
    <source>
        <strain evidence="7">cv. Khalas</strain>
    </source>
</reference>
<evidence type="ECO:0000256" key="2">
    <source>
        <dbReference type="ARBA" id="ARBA00022692"/>
    </source>
</evidence>
<evidence type="ECO:0000313" key="7">
    <source>
        <dbReference type="Proteomes" id="UP000228380"/>
    </source>
</evidence>
<dbReference type="GO" id="GO:0005886">
    <property type="term" value="C:plasma membrane"/>
    <property type="evidence" value="ECO:0007669"/>
    <property type="project" value="TreeGrafter"/>
</dbReference>
<reference evidence="8" key="2">
    <citation type="submission" date="2025-08" db="UniProtKB">
        <authorList>
            <consortium name="RefSeq"/>
        </authorList>
    </citation>
    <scope>IDENTIFICATION</scope>
    <source>
        <tissue evidence="8">Young leaves</tissue>
    </source>
</reference>
<dbReference type="InterPro" id="IPR004864">
    <property type="entry name" value="LEA_2"/>
</dbReference>
<evidence type="ECO:0000256" key="3">
    <source>
        <dbReference type="ARBA" id="ARBA00022989"/>
    </source>
</evidence>
<dbReference type="GeneID" id="103699391"/>
<sequence>MTCKSSACGHHRGWRKWCMWWKGDDCGHDCGCEESHRWRIFFAWFLALNILIVLIIFVIWLALRPTKPKFNLQNATIFSFNVSSPGNLVSTTLQVTFSTRNPNRIGIYYDQVDVFASYKYEQITPATAVPPFYQGHNDVDLWSPFLCGVTVPVAPYLAEALAQDQSSGLLLLHVKIDGRIRWKVGSWTSGRRHLFVTCPAVLSFQSGKGDSDQPAIKFQQISTCTVDV</sequence>
<feature type="domain" description="Late embryogenesis abundant protein LEA-2 subgroup" evidence="6">
    <location>
        <begin position="96"/>
        <end position="198"/>
    </location>
</feature>
<dbReference type="Pfam" id="PF03168">
    <property type="entry name" value="LEA_2"/>
    <property type="match status" value="1"/>
</dbReference>
<dbReference type="GO" id="GO:0098542">
    <property type="term" value="P:defense response to other organism"/>
    <property type="evidence" value="ECO:0007669"/>
    <property type="project" value="InterPro"/>
</dbReference>
<evidence type="ECO:0000256" key="1">
    <source>
        <dbReference type="ARBA" id="ARBA00004167"/>
    </source>
</evidence>
<evidence type="ECO:0000259" key="6">
    <source>
        <dbReference type="Pfam" id="PF03168"/>
    </source>
</evidence>
<name>A0A8B7BKN4_PHODC</name>